<dbReference type="Pfam" id="PF02021">
    <property type="entry name" value="UPF0102"/>
    <property type="match status" value="1"/>
</dbReference>
<dbReference type="AlphaFoldDB" id="A0A6J7T4M3"/>
<evidence type="ECO:0000313" key="1">
    <source>
        <dbReference type="EMBL" id="CAB4706186.1"/>
    </source>
</evidence>
<reference evidence="6" key="1">
    <citation type="submission" date="2020-05" db="EMBL/GenBank/DDBJ databases">
        <authorList>
            <person name="Chiriac C."/>
            <person name="Salcher M."/>
            <person name="Ghai R."/>
            <person name="Kavagutti S V."/>
        </authorList>
    </citation>
    <scope>NUCLEOTIDE SEQUENCE</scope>
</reference>
<evidence type="ECO:0000313" key="2">
    <source>
        <dbReference type="EMBL" id="CAB4762718.1"/>
    </source>
</evidence>
<evidence type="ECO:0000313" key="4">
    <source>
        <dbReference type="EMBL" id="CAB4854197.1"/>
    </source>
</evidence>
<dbReference type="EMBL" id="CAFBLC010000009">
    <property type="protein sequence ID" value="CAB4854197.1"/>
    <property type="molecule type" value="Genomic_DNA"/>
</dbReference>
<dbReference type="EMBL" id="CAFBQM010000039">
    <property type="protein sequence ID" value="CAB5059533.1"/>
    <property type="molecule type" value="Genomic_DNA"/>
</dbReference>
<dbReference type="InterPro" id="IPR011856">
    <property type="entry name" value="tRNA_endonuc-like_dom_sf"/>
</dbReference>
<accession>A0A6J7T4M3</accession>
<dbReference type="CDD" id="cd20736">
    <property type="entry name" value="PoNe_Nuclease"/>
    <property type="match status" value="1"/>
</dbReference>
<dbReference type="Gene3D" id="3.40.1350.10">
    <property type="match status" value="1"/>
</dbReference>
<dbReference type="SUPFAM" id="SSF52980">
    <property type="entry name" value="Restriction endonuclease-like"/>
    <property type="match status" value="1"/>
</dbReference>
<evidence type="ECO:0000313" key="5">
    <source>
        <dbReference type="EMBL" id="CAB4982278.1"/>
    </source>
</evidence>
<evidence type="ECO:0000313" key="7">
    <source>
        <dbReference type="EMBL" id="CAB5059533.1"/>
    </source>
</evidence>
<gene>
    <name evidence="1" type="ORF">UFOPK2627_00771</name>
    <name evidence="2" type="ORF">UFOPK2879_00392</name>
    <name evidence="3" type="ORF">UFOPK3078_00462</name>
    <name evidence="4" type="ORF">UFOPK3288_00415</name>
    <name evidence="5" type="ORF">UFOPK3990_00480</name>
    <name evidence="6" type="ORF">UFOPK4245_00601</name>
    <name evidence="7" type="ORF">UFOPK4337_00898</name>
</gene>
<evidence type="ECO:0000313" key="6">
    <source>
        <dbReference type="EMBL" id="CAB5048071.1"/>
    </source>
</evidence>
<dbReference type="EMBL" id="CAFAAU010000009">
    <property type="protein sequence ID" value="CAB4802550.1"/>
    <property type="molecule type" value="Genomic_DNA"/>
</dbReference>
<name>A0A6J7T4M3_9ZZZZ</name>
<dbReference type="EMBL" id="CAEZZN010000008">
    <property type="protein sequence ID" value="CAB4762718.1"/>
    <property type="molecule type" value="Genomic_DNA"/>
</dbReference>
<dbReference type="HAMAP" id="MF_00048">
    <property type="entry name" value="UPF0102"/>
    <property type="match status" value="1"/>
</dbReference>
<organism evidence="6">
    <name type="scientific">freshwater metagenome</name>
    <dbReference type="NCBI Taxonomy" id="449393"/>
    <lineage>
        <taxon>unclassified sequences</taxon>
        <taxon>metagenomes</taxon>
        <taxon>ecological metagenomes</taxon>
    </lineage>
</organism>
<evidence type="ECO:0000313" key="3">
    <source>
        <dbReference type="EMBL" id="CAB4802550.1"/>
    </source>
</evidence>
<dbReference type="EMBL" id="CAFBQD010000009">
    <property type="protein sequence ID" value="CAB5048071.1"/>
    <property type="molecule type" value="Genomic_DNA"/>
</dbReference>
<sequence length="155" mass="17333">MCTTSTIFLECGRAYSQVKTAGIAESDGEFIVRRMQRKSNQRTGAFGEEEVSKYLVLHNAEIIERNWRIREGEIDIIALYPSGVFAFIEVKTRSSVAFGHPFEAINREKAMRMQRLALGWLATHGCLGCDYQIDVAAVLIAANGSHSIEYRASVL</sequence>
<proteinExistence type="inferred from homology"/>
<protein>
    <submittedName>
        <fullName evidence="6">Unannotated protein</fullName>
    </submittedName>
</protein>
<dbReference type="NCBIfam" id="NF009154">
    <property type="entry name" value="PRK12497.3-3"/>
    <property type="match status" value="1"/>
</dbReference>
<dbReference type="PANTHER" id="PTHR34039">
    <property type="entry name" value="UPF0102 PROTEIN YRAN"/>
    <property type="match status" value="1"/>
</dbReference>
<dbReference type="GO" id="GO:0003676">
    <property type="term" value="F:nucleic acid binding"/>
    <property type="evidence" value="ECO:0007669"/>
    <property type="project" value="InterPro"/>
</dbReference>
<dbReference type="InterPro" id="IPR003509">
    <property type="entry name" value="UPF0102_YraN-like"/>
</dbReference>
<dbReference type="InterPro" id="IPR011335">
    <property type="entry name" value="Restrct_endonuc-II-like"/>
</dbReference>
<dbReference type="PANTHER" id="PTHR34039:SF1">
    <property type="entry name" value="UPF0102 PROTEIN YRAN"/>
    <property type="match status" value="1"/>
</dbReference>
<dbReference type="EMBL" id="CAEZYA010000022">
    <property type="protein sequence ID" value="CAB4706186.1"/>
    <property type="molecule type" value="Genomic_DNA"/>
</dbReference>
<dbReference type="EMBL" id="CAFBOQ010000009">
    <property type="protein sequence ID" value="CAB4982278.1"/>
    <property type="molecule type" value="Genomic_DNA"/>
</dbReference>